<protein>
    <submittedName>
        <fullName evidence="6">Alpha-mannosidase</fullName>
    </submittedName>
</protein>
<dbReference type="AlphaFoldDB" id="A0A1Y6EPU0"/>
<dbReference type="EMBL" id="FXWK01000001">
    <property type="protein sequence ID" value="SMQ62990.1"/>
    <property type="molecule type" value="Genomic_DNA"/>
</dbReference>
<keyword evidence="4" id="KW-0326">Glycosidase</keyword>
<dbReference type="Gene3D" id="2.70.98.30">
    <property type="entry name" value="Golgi alpha-mannosidase II, domain 4"/>
    <property type="match status" value="1"/>
</dbReference>
<evidence type="ECO:0000313" key="6">
    <source>
        <dbReference type="EMBL" id="SMQ62990.1"/>
    </source>
</evidence>
<dbReference type="FunFam" id="2.70.98.30:FF:000010">
    <property type="entry name" value="Cytosolic alpha-mannosidase"/>
    <property type="match status" value="1"/>
</dbReference>
<evidence type="ECO:0000313" key="7">
    <source>
        <dbReference type="Proteomes" id="UP000194474"/>
    </source>
</evidence>
<dbReference type="InterPro" id="IPR041147">
    <property type="entry name" value="GH38_C"/>
</dbReference>
<dbReference type="PANTHER" id="PTHR46017">
    <property type="entry name" value="ALPHA-MANNOSIDASE 2C1"/>
    <property type="match status" value="1"/>
</dbReference>
<dbReference type="GO" id="GO:0004559">
    <property type="term" value="F:alpha-mannosidase activity"/>
    <property type="evidence" value="ECO:0007669"/>
    <property type="project" value="InterPro"/>
</dbReference>
<proteinExistence type="inferred from homology"/>
<keyword evidence="7" id="KW-1185">Reference proteome</keyword>
<feature type="domain" description="Glycoside hydrolase family 38 central" evidence="5">
    <location>
        <begin position="512"/>
        <end position="589"/>
    </location>
</feature>
<dbReference type="PANTHER" id="PTHR46017:SF1">
    <property type="entry name" value="ALPHA-MANNOSIDASE 2C1"/>
    <property type="match status" value="1"/>
</dbReference>
<dbReference type="InterPro" id="IPR028995">
    <property type="entry name" value="Glyco_hydro_57/38_cen_sf"/>
</dbReference>
<reference evidence="7" key="1">
    <citation type="submission" date="2017-04" db="EMBL/GenBank/DDBJ databases">
        <authorList>
            <person name="Varghese N."/>
            <person name="Submissions S."/>
        </authorList>
    </citation>
    <scope>NUCLEOTIDE SEQUENCE [LARGE SCALE GENOMIC DNA]</scope>
</reference>
<dbReference type="Pfam" id="PF01074">
    <property type="entry name" value="Glyco_hydro_38N"/>
    <property type="match status" value="1"/>
</dbReference>
<dbReference type="GO" id="GO:0006013">
    <property type="term" value="P:mannose metabolic process"/>
    <property type="evidence" value="ECO:0007669"/>
    <property type="project" value="InterPro"/>
</dbReference>
<dbReference type="RefSeq" id="WP_086469175.1">
    <property type="nucleotide sequence ID" value="NZ_FXWK01000001.1"/>
</dbReference>
<name>A0A1Y6EPU0_9HYPH</name>
<organism evidence="6 7">
    <name type="scientific">Devosia lucknowensis</name>
    <dbReference type="NCBI Taxonomy" id="1096929"/>
    <lineage>
        <taxon>Bacteria</taxon>
        <taxon>Pseudomonadati</taxon>
        <taxon>Pseudomonadota</taxon>
        <taxon>Alphaproteobacteria</taxon>
        <taxon>Hyphomicrobiales</taxon>
        <taxon>Devosiaceae</taxon>
        <taxon>Devosia</taxon>
    </lineage>
</organism>
<evidence type="ECO:0000256" key="1">
    <source>
        <dbReference type="ARBA" id="ARBA00009792"/>
    </source>
</evidence>
<dbReference type="InterPro" id="IPR011330">
    <property type="entry name" value="Glyco_hydro/deAcase_b/a-brl"/>
</dbReference>
<dbReference type="InterPro" id="IPR011682">
    <property type="entry name" value="Glyco_hydro_38_C"/>
</dbReference>
<keyword evidence="2" id="KW-0479">Metal-binding</keyword>
<dbReference type="Pfam" id="PF17677">
    <property type="entry name" value="Glyco_hydro38C2"/>
    <property type="match status" value="1"/>
</dbReference>
<dbReference type="GO" id="GO:0009313">
    <property type="term" value="P:oligosaccharide catabolic process"/>
    <property type="evidence" value="ECO:0007669"/>
    <property type="project" value="TreeGrafter"/>
</dbReference>
<dbReference type="InterPro" id="IPR037094">
    <property type="entry name" value="Glyco_hydro_38_cen_sf"/>
</dbReference>
<dbReference type="InterPro" id="IPR011013">
    <property type="entry name" value="Gal_mutarotase_sf_dom"/>
</dbReference>
<dbReference type="Proteomes" id="UP000194474">
    <property type="component" value="Unassembled WGS sequence"/>
</dbReference>
<dbReference type="SMART" id="SM00872">
    <property type="entry name" value="Alpha-mann_mid"/>
    <property type="match status" value="1"/>
</dbReference>
<dbReference type="CDD" id="cd10789">
    <property type="entry name" value="GH38N_AMII_ER_cytosolic"/>
    <property type="match status" value="1"/>
</dbReference>
<dbReference type="FunFam" id="1.20.1270.50:FF:000004">
    <property type="entry name" value="alpha-mannosidase 2C1 isoform X1"/>
    <property type="match status" value="1"/>
</dbReference>
<dbReference type="SUPFAM" id="SSF88688">
    <property type="entry name" value="Families 57/38 glycoside transferase middle domain"/>
    <property type="match status" value="1"/>
</dbReference>
<sequence>MPRIAKLDRLLAVLRERIFQRSGIFVPLKHRRAENGERNLAALEDRNGWTDVDQNLVWGEPDGYYWFGGSVTLPQEMAGKPVFGRVEAQFGSVMGRSDPQLLVRLNGKIASGGDGNHREFRITSKATGGETIDILIEAGTIENRRQLGLAVELVTLDRLAEIVYYDLKVPLDVARLLKPDDARRARLLRHIDEAIDLIDLRPGNPDRFAASLEAARTRADALYAEADADAMPQIVATGHTHIDVAWLWRVRETRQKMARSMANALSLMDEYDDYRFMYNQGVLLDYLEEDYPELFSRIEGQVEAGRFEIEGALWLEPDVVIASGESLVRHITKGVKYHQEKFGVTPKIVWLPDTFGYTAALPQLMALSGLEVFITHKMSWNDTNRMPHEIFFWQGLDGTKVPAYFLTTQRYEYDGINTTYCPDLVPSHVMGTWKRFSQQGLHDELFLVYGHGDGGGGPTRGMLENVRRMERGIPGCPKIKHEPMAPYFKRLVERMNYEPDAFPSWVGELYLEYHRGTLTSVAKNKRNNRLAEQTLHDLEVLAVLASQHGIAYPKDTLERLWKTVLLNQFHDILPGTSIGFVYEDSDRDYAAFFSEAAALRDQLAAPLATAGTYTVLNSTSLTRTDLLTLPTGTSAIVVAGETVTAQAITCADGSTETVAPSAGFAPLSATALTFTEATASAPETTLSVSPTHLENATLRATFNTRGQLTSLFDKLRNREAIQPGKLGNAFVAHRDIPIDFDAWDIDDYVEDQSWPVDTLVSAEVVETGPWRAAIRFEWTYENSRIVQVISLAADAGQLEFDTMVGWHEHQTLLKTGFPLAIRTDVSRAETQFGHLTRPTHANTSWDKARFETSMHRWVDLSEAGFGVAALNDCKYGYDAKGSTLRLTLVKSPVFPWPEADQGEHRLRYALLVHAGDLQAVHNAATAFNQPLCLLAGAATTAPTLASVATLSSDQIAIETVKQSEDGKRTILRLWETQNKAGTVTLTLPNATRIRETDLYETDTSTLAESAKTIDLAFKPFEIKTIALG</sequence>
<dbReference type="Gene3D" id="2.60.40.2220">
    <property type="match status" value="1"/>
</dbReference>
<keyword evidence="3" id="KW-0378">Hydrolase</keyword>
<evidence type="ECO:0000259" key="5">
    <source>
        <dbReference type="SMART" id="SM00872"/>
    </source>
</evidence>
<dbReference type="GO" id="GO:0046872">
    <property type="term" value="F:metal ion binding"/>
    <property type="evidence" value="ECO:0007669"/>
    <property type="project" value="UniProtKB-KW"/>
</dbReference>
<evidence type="ECO:0000256" key="3">
    <source>
        <dbReference type="ARBA" id="ARBA00022801"/>
    </source>
</evidence>
<dbReference type="Pfam" id="PF09261">
    <property type="entry name" value="Alpha-mann_mid"/>
    <property type="match status" value="1"/>
</dbReference>
<gene>
    <name evidence="6" type="ORF">SAMN06295905_0748</name>
</gene>
<evidence type="ECO:0000256" key="4">
    <source>
        <dbReference type="ARBA" id="ARBA00023295"/>
    </source>
</evidence>
<dbReference type="Gene3D" id="3.20.110.10">
    <property type="entry name" value="Glycoside hydrolase 38, N terminal domain"/>
    <property type="match status" value="1"/>
</dbReference>
<dbReference type="OrthoDB" id="9772207at2"/>
<dbReference type="InterPro" id="IPR015341">
    <property type="entry name" value="Glyco_hydro_38_cen"/>
</dbReference>
<comment type="similarity">
    <text evidence="1">Belongs to the glycosyl hydrolase 38 family.</text>
</comment>
<dbReference type="SUPFAM" id="SSF88713">
    <property type="entry name" value="Glycoside hydrolase/deacetylase"/>
    <property type="match status" value="1"/>
</dbReference>
<dbReference type="SUPFAM" id="SSF74650">
    <property type="entry name" value="Galactose mutarotase-like"/>
    <property type="match status" value="1"/>
</dbReference>
<dbReference type="Pfam" id="PF07748">
    <property type="entry name" value="Glyco_hydro_38C"/>
    <property type="match status" value="1"/>
</dbReference>
<dbReference type="InterPro" id="IPR000602">
    <property type="entry name" value="Glyco_hydro_38_N"/>
</dbReference>
<evidence type="ECO:0000256" key="2">
    <source>
        <dbReference type="ARBA" id="ARBA00022723"/>
    </source>
</evidence>
<dbReference type="GO" id="GO:0030246">
    <property type="term" value="F:carbohydrate binding"/>
    <property type="evidence" value="ECO:0007669"/>
    <property type="project" value="InterPro"/>
</dbReference>
<dbReference type="Gene3D" id="1.20.1270.50">
    <property type="entry name" value="Glycoside hydrolase family 38, central domain"/>
    <property type="match status" value="1"/>
</dbReference>
<accession>A0A1Y6EPU0</accession>
<dbReference type="InterPro" id="IPR027291">
    <property type="entry name" value="Glyco_hydro_38_N_sf"/>
</dbReference>